<evidence type="ECO:0000256" key="6">
    <source>
        <dbReference type="ARBA" id="ARBA00022989"/>
    </source>
</evidence>
<comment type="similarity">
    <text evidence="2">Belongs to the mitochondrial carrier (TC 2.A.29) family.</text>
</comment>
<protein>
    <submittedName>
        <fullName evidence="8">Uncharacterized protein</fullName>
    </submittedName>
</protein>
<evidence type="ECO:0000256" key="5">
    <source>
        <dbReference type="ARBA" id="ARBA00022792"/>
    </source>
</evidence>
<evidence type="ECO:0000256" key="3">
    <source>
        <dbReference type="ARBA" id="ARBA00022448"/>
    </source>
</evidence>
<gene>
    <name evidence="8" type="ORF">KSP39_PZI012421</name>
</gene>
<evidence type="ECO:0000256" key="2">
    <source>
        <dbReference type="ARBA" id="ARBA00006375"/>
    </source>
</evidence>
<dbReference type="GO" id="GO:0005743">
    <property type="term" value="C:mitochondrial inner membrane"/>
    <property type="evidence" value="ECO:0007669"/>
    <property type="project" value="UniProtKB-SubCell"/>
</dbReference>
<comment type="caution">
    <text evidence="8">The sequence shown here is derived from an EMBL/GenBank/DDBJ whole genome shotgun (WGS) entry which is preliminary data.</text>
</comment>
<dbReference type="EMBL" id="JBBWWQ010000010">
    <property type="protein sequence ID" value="KAK8937047.1"/>
    <property type="molecule type" value="Genomic_DNA"/>
</dbReference>
<evidence type="ECO:0000313" key="8">
    <source>
        <dbReference type="EMBL" id="KAK8937047.1"/>
    </source>
</evidence>
<keyword evidence="6" id="KW-0812">Transmembrane</keyword>
<organism evidence="8 9">
    <name type="scientific">Platanthera zijinensis</name>
    <dbReference type="NCBI Taxonomy" id="2320716"/>
    <lineage>
        <taxon>Eukaryota</taxon>
        <taxon>Viridiplantae</taxon>
        <taxon>Streptophyta</taxon>
        <taxon>Embryophyta</taxon>
        <taxon>Tracheophyta</taxon>
        <taxon>Spermatophyta</taxon>
        <taxon>Magnoliopsida</taxon>
        <taxon>Liliopsida</taxon>
        <taxon>Asparagales</taxon>
        <taxon>Orchidaceae</taxon>
        <taxon>Orchidoideae</taxon>
        <taxon>Orchideae</taxon>
        <taxon>Orchidinae</taxon>
        <taxon>Platanthera</taxon>
    </lineage>
</organism>
<dbReference type="InterPro" id="IPR044677">
    <property type="entry name" value="SLC25A3/Pic2/Mir1-like"/>
</dbReference>
<dbReference type="Proteomes" id="UP001418222">
    <property type="component" value="Unassembled WGS sequence"/>
</dbReference>
<dbReference type="PANTHER" id="PTHR45671">
    <property type="entry name" value="SOLUTE CARRIER FAMILY 25 (MITOCHONDRIAL CARRIER PHOSPHATE CARRIER), MEMBER 3, LIKE-RELATED-RELATED"/>
    <property type="match status" value="1"/>
</dbReference>
<name>A0AAP0G4Y3_9ASPA</name>
<keyword evidence="4" id="KW-0677">Repeat</keyword>
<keyword evidence="7" id="KW-0496">Mitochondrion</keyword>
<comment type="subcellular location">
    <subcellularLocation>
        <location evidence="1">Mitochondrion inner membrane</location>
        <topology evidence="1">Multi-pass membrane protein</topology>
    </subcellularLocation>
</comment>
<evidence type="ECO:0000313" key="9">
    <source>
        <dbReference type="Proteomes" id="UP001418222"/>
    </source>
</evidence>
<dbReference type="AlphaFoldDB" id="A0AAP0G4Y3"/>
<keyword evidence="5" id="KW-0999">Mitochondrion inner membrane</keyword>
<evidence type="ECO:0000256" key="4">
    <source>
        <dbReference type="ARBA" id="ARBA00022737"/>
    </source>
</evidence>
<keyword evidence="9" id="KW-1185">Reference proteome</keyword>
<dbReference type="GO" id="GO:1990547">
    <property type="term" value="P:mitochondrial phosphate ion transmembrane transport"/>
    <property type="evidence" value="ECO:0007669"/>
    <property type="project" value="InterPro"/>
</dbReference>
<reference evidence="8 9" key="1">
    <citation type="journal article" date="2022" name="Nat. Plants">
        <title>Genomes of leafy and leafless Platanthera orchids illuminate the evolution of mycoheterotrophy.</title>
        <authorList>
            <person name="Li M.H."/>
            <person name="Liu K.W."/>
            <person name="Li Z."/>
            <person name="Lu H.C."/>
            <person name="Ye Q.L."/>
            <person name="Zhang D."/>
            <person name="Wang J.Y."/>
            <person name="Li Y.F."/>
            <person name="Zhong Z.M."/>
            <person name="Liu X."/>
            <person name="Yu X."/>
            <person name="Liu D.K."/>
            <person name="Tu X.D."/>
            <person name="Liu B."/>
            <person name="Hao Y."/>
            <person name="Liao X.Y."/>
            <person name="Jiang Y.T."/>
            <person name="Sun W.H."/>
            <person name="Chen J."/>
            <person name="Chen Y.Q."/>
            <person name="Ai Y."/>
            <person name="Zhai J.W."/>
            <person name="Wu S.S."/>
            <person name="Zhou Z."/>
            <person name="Hsiao Y.Y."/>
            <person name="Wu W.L."/>
            <person name="Chen Y.Y."/>
            <person name="Lin Y.F."/>
            <person name="Hsu J.L."/>
            <person name="Li C.Y."/>
            <person name="Wang Z.W."/>
            <person name="Zhao X."/>
            <person name="Zhong W.Y."/>
            <person name="Ma X.K."/>
            <person name="Ma L."/>
            <person name="Huang J."/>
            <person name="Chen G.Z."/>
            <person name="Huang M.Z."/>
            <person name="Huang L."/>
            <person name="Peng D.H."/>
            <person name="Luo Y.B."/>
            <person name="Zou S.Q."/>
            <person name="Chen S.P."/>
            <person name="Lan S."/>
            <person name="Tsai W.C."/>
            <person name="Van de Peer Y."/>
            <person name="Liu Z.J."/>
        </authorList>
    </citation>
    <scope>NUCLEOTIDE SEQUENCE [LARGE SCALE GENOMIC DNA]</scope>
    <source>
        <strain evidence="8">Lor287</strain>
    </source>
</reference>
<evidence type="ECO:0000256" key="7">
    <source>
        <dbReference type="ARBA" id="ARBA00023128"/>
    </source>
</evidence>
<evidence type="ECO:0000256" key="1">
    <source>
        <dbReference type="ARBA" id="ARBA00004448"/>
    </source>
</evidence>
<sequence length="390" mass="42804">MLSNRGVLKALLGSQNKNRSGYLSHGGLECSRIAIMSGTSERWWDPGFPVKKGQAGMRVEDPKLLLLSASPRRLVLYLVPSDMAWDTGMSQGVSSKYSSWSRVVKIHFQTRPGFARGLSDRLPKFIKAEGSLGLYKELVPLWGHQIPYDAEIPDLVADVNNQCTDIVVSNAQETILPEVLSGRVYFIKSKVNLETMLRTFGSYLHFCLSFPTPSSKAIVCYTSPASSEALDIIKKSLIDPPGILSDAQISSPPGPSYIIDNSPLPNLDDLMAQDIAMESVAAHTKVVPTPGHPCNLASEPHWAGSKDLEAGWRPGCLWESELDGPSHAARPPDLGKGEPIVLSYHFGRKSREIEFDERRAPFNELRASVGRVGQLAQLAHLALARARWPL</sequence>
<keyword evidence="6" id="KW-1133">Transmembrane helix</keyword>
<accession>A0AAP0G4Y3</accession>
<dbReference type="PANTHER" id="PTHR45671:SF10">
    <property type="entry name" value="SOLUTE CARRIER FAMILY 25 MEMBER 3"/>
    <property type="match status" value="1"/>
</dbReference>
<proteinExistence type="inferred from homology"/>
<keyword evidence="3" id="KW-0813">Transport</keyword>
<keyword evidence="6" id="KW-0472">Membrane</keyword>
<dbReference type="GO" id="GO:0005315">
    <property type="term" value="F:phosphate transmembrane transporter activity"/>
    <property type="evidence" value="ECO:0007669"/>
    <property type="project" value="InterPro"/>
</dbReference>